<reference evidence="1 2" key="1">
    <citation type="submission" date="2021-06" db="EMBL/GenBank/DDBJ databases">
        <title>Caerostris extrusa draft genome.</title>
        <authorList>
            <person name="Kono N."/>
            <person name="Arakawa K."/>
        </authorList>
    </citation>
    <scope>NUCLEOTIDE SEQUENCE [LARGE SCALE GENOMIC DNA]</scope>
</reference>
<dbReference type="AlphaFoldDB" id="A0AAV4MPA7"/>
<dbReference type="Proteomes" id="UP001054945">
    <property type="component" value="Unassembled WGS sequence"/>
</dbReference>
<sequence length="137" mass="14841">MLSQSKRGMGGVERCTANVVHFEIDVGAMLHEMRAGSEPILFLRSFQTSVLSSHQYSTLEDSGKERFISLVRRDKMGCTGGEGLEAAIWFQNSLEIGGEELVTRESIQVSIAFCGNGGISRNSNPAQILSSSDKGVI</sequence>
<protein>
    <submittedName>
        <fullName evidence="1">Uncharacterized protein</fullName>
    </submittedName>
</protein>
<keyword evidence="2" id="KW-1185">Reference proteome</keyword>
<accession>A0AAV4MPA7</accession>
<organism evidence="1 2">
    <name type="scientific">Caerostris extrusa</name>
    <name type="common">Bark spider</name>
    <name type="synonym">Caerostris bankana</name>
    <dbReference type="NCBI Taxonomy" id="172846"/>
    <lineage>
        <taxon>Eukaryota</taxon>
        <taxon>Metazoa</taxon>
        <taxon>Ecdysozoa</taxon>
        <taxon>Arthropoda</taxon>
        <taxon>Chelicerata</taxon>
        <taxon>Arachnida</taxon>
        <taxon>Araneae</taxon>
        <taxon>Araneomorphae</taxon>
        <taxon>Entelegynae</taxon>
        <taxon>Araneoidea</taxon>
        <taxon>Araneidae</taxon>
        <taxon>Caerostris</taxon>
    </lineage>
</organism>
<evidence type="ECO:0000313" key="1">
    <source>
        <dbReference type="EMBL" id="GIX74203.1"/>
    </source>
</evidence>
<comment type="caution">
    <text evidence="1">The sequence shown here is derived from an EMBL/GenBank/DDBJ whole genome shotgun (WGS) entry which is preliminary data.</text>
</comment>
<gene>
    <name evidence="1" type="ORF">CEXT_161601</name>
</gene>
<evidence type="ECO:0000313" key="2">
    <source>
        <dbReference type="Proteomes" id="UP001054945"/>
    </source>
</evidence>
<dbReference type="EMBL" id="BPLR01002484">
    <property type="protein sequence ID" value="GIX74203.1"/>
    <property type="molecule type" value="Genomic_DNA"/>
</dbReference>
<name>A0AAV4MPA7_CAEEX</name>
<proteinExistence type="predicted"/>